<protein>
    <recommendedName>
        <fullName evidence="1">Pyridoxamine 5'-phosphate oxidase N-terminal domain-containing protein</fullName>
    </recommendedName>
</protein>
<evidence type="ECO:0000313" key="3">
    <source>
        <dbReference type="Proteomes" id="UP000179059"/>
    </source>
</evidence>
<reference evidence="2 3" key="1">
    <citation type="journal article" date="2016" name="Nat. Commun.">
        <title>Thousands of microbial genomes shed light on interconnected biogeochemical processes in an aquifer system.</title>
        <authorList>
            <person name="Anantharaman K."/>
            <person name="Brown C.T."/>
            <person name="Hug L.A."/>
            <person name="Sharon I."/>
            <person name="Castelle C.J."/>
            <person name="Probst A.J."/>
            <person name="Thomas B.C."/>
            <person name="Singh A."/>
            <person name="Wilkins M.J."/>
            <person name="Karaoz U."/>
            <person name="Brodie E.L."/>
            <person name="Williams K.H."/>
            <person name="Hubbard S.S."/>
            <person name="Banfield J.F."/>
        </authorList>
    </citation>
    <scope>NUCLEOTIDE SEQUENCE [LARGE SCALE GENOMIC DNA]</scope>
</reference>
<dbReference type="STRING" id="1798647.A2855_03050"/>
<organism evidence="2 3">
    <name type="scientific">Candidatus Liptonbacteria bacterium RIFCSPHIGHO2_01_FULL_57_28</name>
    <dbReference type="NCBI Taxonomy" id="1798647"/>
    <lineage>
        <taxon>Bacteria</taxon>
        <taxon>Candidatus Liptoniibacteriota</taxon>
    </lineage>
</organism>
<dbReference type="EMBL" id="MHKX01000022">
    <property type="protein sequence ID" value="OGY97831.1"/>
    <property type="molecule type" value="Genomic_DNA"/>
</dbReference>
<dbReference type="AlphaFoldDB" id="A0A1G2C9I3"/>
<name>A0A1G2C9I3_9BACT</name>
<dbReference type="InterPro" id="IPR011576">
    <property type="entry name" value="Pyridox_Oxase_N"/>
</dbReference>
<dbReference type="SUPFAM" id="SSF50475">
    <property type="entry name" value="FMN-binding split barrel"/>
    <property type="match status" value="1"/>
</dbReference>
<feature type="domain" description="Pyridoxamine 5'-phosphate oxidase N-terminal" evidence="1">
    <location>
        <begin position="6"/>
        <end position="107"/>
    </location>
</feature>
<dbReference type="Gene3D" id="2.30.110.10">
    <property type="entry name" value="Electron Transport, Fmn-binding Protein, Chain A"/>
    <property type="match status" value="1"/>
</dbReference>
<evidence type="ECO:0000259" key="1">
    <source>
        <dbReference type="Pfam" id="PF01243"/>
    </source>
</evidence>
<proteinExistence type="predicted"/>
<dbReference type="Pfam" id="PF01243">
    <property type="entry name" value="PNPOx_N"/>
    <property type="match status" value="1"/>
</dbReference>
<dbReference type="Proteomes" id="UP000179059">
    <property type="component" value="Unassembled WGS sequence"/>
</dbReference>
<gene>
    <name evidence="2" type="ORF">A2855_03050</name>
</gene>
<evidence type="ECO:0000313" key="2">
    <source>
        <dbReference type="EMBL" id="OGY97831.1"/>
    </source>
</evidence>
<sequence>MPPSADRAKEIIEKIWYITVATTNSDGQPWNTPVYSAYDENYFFYWASWKENTHSQNIVKNPKVFLVIYDSTAPEGTGEGVYIQAKASEVQDEKEIEHAMKYLYGRKSKQPRKVEEFLGDYPRRIYKAVPDKAWINTSGDVDGNFVDKRVEISL</sequence>
<accession>A0A1G2C9I3</accession>
<dbReference type="InterPro" id="IPR012349">
    <property type="entry name" value="Split_barrel_FMN-bd"/>
</dbReference>
<comment type="caution">
    <text evidence="2">The sequence shown here is derived from an EMBL/GenBank/DDBJ whole genome shotgun (WGS) entry which is preliminary data.</text>
</comment>